<comment type="caution">
    <text evidence="2">The sequence shown here is derived from an EMBL/GenBank/DDBJ whole genome shotgun (WGS) entry which is preliminary data.</text>
</comment>
<gene>
    <name evidence="2" type="ORF">Ddye_004785</name>
</gene>
<evidence type="ECO:0000259" key="1">
    <source>
        <dbReference type="Pfam" id="PF24384"/>
    </source>
</evidence>
<sequence length="371" mass="42558">MKQNEEEWMEYEKVMGDVITRSRLDESIFYDLRGNHDNFGVTNVGGSLDFFSNYSINGKLGRKGNVNSITIELNFNAQNGNCKTFSFLPHLTCLSFAIHSADWKHLFVGFDSTMSVGLRGTINLFGHPTDKLLTEIDSELSRWNFTKPVTKISFGHFHFHSQRPRILGGALKICFSSIPYQLIYAGISMPDLINMNQMPFESAKNCSFGAPPMEDFWEWEKGDWWKSRAMRIVAIDKGHVSYVDLNFKSGAKKTIILPTFPLDSCFMSSSSSRLKYECQYMVPRSYETIRALVFSVSPIVSVTARVYDSRPGHLDMVIDALMRKRLDKSSMRDLYLAPWNYGAFKDPSPDRFWLQVEATYVMVVGDDFWNR</sequence>
<evidence type="ECO:0000313" key="3">
    <source>
        <dbReference type="Proteomes" id="UP001280121"/>
    </source>
</evidence>
<keyword evidence="3" id="KW-1185">Reference proteome</keyword>
<dbReference type="EMBL" id="JANJYI010000002">
    <property type="protein sequence ID" value="KAK2658252.1"/>
    <property type="molecule type" value="Genomic_DNA"/>
</dbReference>
<organism evidence="2 3">
    <name type="scientific">Dipteronia dyeriana</name>
    <dbReference type="NCBI Taxonomy" id="168575"/>
    <lineage>
        <taxon>Eukaryota</taxon>
        <taxon>Viridiplantae</taxon>
        <taxon>Streptophyta</taxon>
        <taxon>Embryophyta</taxon>
        <taxon>Tracheophyta</taxon>
        <taxon>Spermatophyta</taxon>
        <taxon>Magnoliopsida</taxon>
        <taxon>eudicotyledons</taxon>
        <taxon>Gunneridae</taxon>
        <taxon>Pentapetalae</taxon>
        <taxon>rosids</taxon>
        <taxon>malvids</taxon>
        <taxon>Sapindales</taxon>
        <taxon>Sapindaceae</taxon>
        <taxon>Hippocastanoideae</taxon>
        <taxon>Acereae</taxon>
        <taxon>Dipteronia</taxon>
    </lineage>
</organism>
<reference evidence="2" key="1">
    <citation type="journal article" date="2023" name="Plant J.">
        <title>Genome sequences and population genomics provide insights into the demographic history, inbreeding, and mutation load of two 'living fossil' tree species of Dipteronia.</title>
        <authorList>
            <person name="Feng Y."/>
            <person name="Comes H.P."/>
            <person name="Chen J."/>
            <person name="Zhu S."/>
            <person name="Lu R."/>
            <person name="Zhang X."/>
            <person name="Li P."/>
            <person name="Qiu J."/>
            <person name="Olsen K.M."/>
            <person name="Qiu Y."/>
        </authorList>
    </citation>
    <scope>NUCLEOTIDE SEQUENCE</scope>
    <source>
        <strain evidence="2">KIB01</strain>
    </source>
</reference>
<proteinExistence type="predicted"/>
<dbReference type="AlphaFoldDB" id="A0AAD9XFB2"/>
<dbReference type="InterPro" id="IPR056229">
    <property type="entry name" value="Ig_TMM62"/>
</dbReference>
<dbReference type="PANTHER" id="PTHR14795:SF0">
    <property type="entry name" value="TRANSMEMBRANE PROTEIN 62"/>
    <property type="match status" value="1"/>
</dbReference>
<dbReference type="Pfam" id="PF24384">
    <property type="entry name" value="Ig_TMM62"/>
    <property type="match status" value="1"/>
</dbReference>
<dbReference type="PANTHER" id="PTHR14795">
    <property type="entry name" value="HELICASE RELATED"/>
    <property type="match status" value="1"/>
</dbReference>
<dbReference type="Proteomes" id="UP001280121">
    <property type="component" value="Unassembled WGS sequence"/>
</dbReference>
<evidence type="ECO:0000313" key="2">
    <source>
        <dbReference type="EMBL" id="KAK2658252.1"/>
    </source>
</evidence>
<accession>A0AAD9XFB2</accession>
<feature type="domain" description="TMEM62 Ig-like" evidence="1">
    <location>
        <begin position="251"/>
        <end position="359"/>
    </location>
</feature>
<protein>
    <recommendedName>
        <fullName evidence="1">TMEM62 Ig-like domain-containing protein</fullName>
    </recommendedName>
</protein>
<name>A0AAD9XFB2_9ROSI</name>